<comment type="caution">
    <text evidence="3">The sequence shown here is derived from an EMBL/GenBank/DDBJ whole genome shotgun (WGS) entry which is preliminary data.</text>
</comment>
<dbReference type="PANTHER" id="PTHR37483">
    <property type="entry name" value="UPF0125 PROTEIN RATB"/>
    <property type="match status" value="1"/>
</dbReference>
<dbReference type="EMBL" id="PNRF01000015">
    <property type="protein sequence ID" value="PMR75966.1"/>
    <property type="molecule type" value="Genomic_DNA"/>
</dbReference>
<proteinExistence type="inferred from homology"/>
<gene>
    <name evidence="3" type="ORF">C1H69_08505</name>
</gene>
<dbReference type="HAMAP" id="MF_00460">
    <property type="entry name" value="UPF0125_RnfH"/>
    <property type="match status" value="1"/>
</dbReference>
<dbReference type="Gene3D" id="3.10.20.280">
    <property type="entry name" value="RnfH-like"/>
    <property type="match status" value="1"/>
</dbReference>
<dbReference type="Proteomes" id="UP000235803">
    <property type="component" value="Unassembled WGS sequence"/>
</dbReference>
<dbReference type="InterPro" id="IPR037021">
    <property type="entry name" value="RnfH_sf"/>
</dbReference>
<dbReference type="AlphaFoldDB" id="A0A2N7U6A4"/>
<accession>A0A2N7U6A4</accession>
<name>A0A2N7U6A4_9GAMM</name>
<evidence type="ECO:0000313" key="3">
    <source>
        <dbReference type="EMBL" id="PMR75966.1"/>
    </source>
</evidence>
<dbReference type="SUPFAM" id="SSF54285">
    <property type="entry name" value="MoaD/ThiS"/>
    <property type="match status" value="1"/>
</dbReference>
<dbReference type="InterPro" id="IPR016155">
    <property type="entry name" value="Mopterin_synth/thiamin_S_b"/>
</dbReference>
<keyword evidence="4" id="KW-1185">Reference proteome</keyword>
<dbReference type="OrthoDB" id="9796575at2"/>
<reference evidence="3 4" key="1">
    <citation type="submission" date="2018-01" db="EMBL/GenBank/DDBJ databases">
        <title>Halomonas endophytica sp. nov., isolated from storage liquid in the stems of Populus euphratica.</title>
        <authorList>
            <person name="Chen C."/>
        </authorList>
    </citation>
    <scope>NUCLEOTIDE SEQUENCE [LARGE SCALE GENOMIC DNA]</scope>
    <source>
        <strain evidence="3 4">MC28</strain>
    </source>
</reference>
<sequence>MAASQISITVEVAFALPERQHIVTLRVADGTTVRQAVEQADLAALFPDVPAGTFELADLGIFGRVVRDPDSQPLREGDRVEVYRSLRIDPKAARAQRAAQGRGRTDKP</sequence>
<dbReference type="NCBIfam" id="NF002490">
    <property type="entry name" value="PRK01777.1"/>
    <property type="match status" value="1"/>
</dbReference>
<protein>
    <recommendedName>
        <fullName evidence="2">UPF0125 protein C1H69_08505</fullName>
    </recommendedName>
</protein>
<dbReference type="InterPro" id="IPR005346">
    <property type="entry name" value="RnfH"/>
</dbReference>
<evidence type="ECO:0000256" key="2">
    <source>
        <dbReference type="HAMAP-Rule" id="MF_00460"/>
    </source>
</evidence>
<evidence type="ECO:0000256" key="1">
    <source>
        <dbReference type="ARBA" id="ARBA00010645"/>
    </source>
</evidence>
<comment type="similarity">
    <text evidence="1 2">Belongs to the UPF0125 (RnfH) family.</text>
</comment>
<organism evidence="3 4">
    <name type="scientific">Billgrantia endophytica</name>
    <dbReference type="NCBI Taxonomy" id="2033802"/>
    <lineage>
        <taxon>Bacteria</taxon>
        <taxon>Pseudomonadati</taxon>
        <taxon>Pseudomonadota</taxon>
        <taxon>Gammaproteobacteria</taxon>
        <taxon>Oceanospirillales</taxon>
        <taxon>Halomonadaceae</taxon>
        <taxon>Billgrantia</taxon>
    </lineage>
</organism>
<dbReference type="PANTHER" id="PTHR37483:SF1">
    <property type="entry name" value="UPF0125 PROTEIN RATB"/>
    <property type="match status" value="1"/>
</dbReference>
<dbReference type="RefSeq" id="WP_102652970.1">
    <property type="nucleotide sequence ID" value="NZ_PNRF01000015.1"/>
</dbReference>
<evidence type="ECO:0000313" key="4">
    <source>
        <dbReference type="Proteomes" id="UP000235803"/>
    </source>
</evidence>
<dbReference type="Pfam" id="PF03658">
    <property type="entry name" value="Ub-RnfH"/>
    <property type="match status" value="1"/>
</dbReference>